<dbReference type="EMBL" id="VSSQ01050470">
    <property type="protein sequence ID" value="MPN04561.1"/>
    <property type="molecule type" value="Genomic_DNA"/>
</dbReference>
<sequence length="98" mass="11170">MHTILNIMGVDGRAIPMMGRDLLNSPHGMAVMRNGYFIDDDYLCLTADGAAFKLDDGESYPIENLKKKIEDIHTELDISEKIIENDLIEEIRNYLLNQ</sequence>
<proteinExistence type="predicted"/>
<evidence type="ECO:0000313" key="1">
    <source>
        <dbReference type="EMBL" id="MPN04561.1"/>
    </source>
</evidence>
<dbReference type="Gene3D" id="3.30.1120.170">
    <property type="match status" value="1"/>
</dbReference>
<accession>A0A645ERB9</accession>
<dbReference type="AlphaFoldDB" id="A0A645ERB9"/>
<dbReference type="InterPro" id="IPR017850">
    <property type="entry name" value="Alkaline_phosphatase_core_sf"/>
</dbReference>
<dbReference type="Gene3D" id="3.40.720.10">
    <property type="entry name" value="Alkaline Phosphatase, subunit A"/>
    <property type="match status" value="1"/>
</dbReference>
<organism evidence="1">
    <name type="scientific">bioreactor metagenome</name>
    <dbReference type="NCBI Taxonomy" id="1076179"/>
    <lineage>
        <taxon>unclassified sequences</taxon>
        <taxon>metagenomes</taxon>
        <taxon>ecological metagenomes</taxon>
    </lineage>
</organism>
<name>A0A645ERB9_9ZZZZ</name>
<reference evidence="1" key="1">
    <citation type="submission" date="2019-08" db="EMBL/GenBank/DDBJ databases">
        <authorList>
            <person name="Kucharzyk K."/>
            <person name="Murdoch R.W."/>
            <person name="Higgins S."/>
            <person name="Loffler F."/>
        </authorList>
    </citation>
    <scope>NUCLEOTIDE SEQUENCE</scope>
</reference>
<gene>
    <name evidence="1" type="ORF">SDC9_151802</name>
</gene>
<protein>
    <submittedName>
        <fullName evidence="1">Uncharacterized protein</fullName>
    </submittedName>
</protein>
<comment type="caution">
    <text evidence="1">The sequence shown here is derived from an EMBL/GenBank/DDBJ whole genome shotgun (WGS) entry which is preliminary data.</text>
</comment>